<evidence type="ECO:0000313" key="2">
    <source>
        <dbReference type="EMBL" id="GFA67893.1"/>
    </source>
</evidence>
<keyword evidence="2" id="KW-0808">Transferase</keyword>
<dbReference type="CDD" id="cd00303">
    <property type="entry name" value="retropepsin_like"/>
    <property type="match status" value="1"/>
</dbReference>
<protein>
    <submittedName>
        <fullName evidence="2">Reverse transcriptase domain-containing protein</fullName>
    </submittedName>
</protein>
<dbReference type="SUPFAM" id="SSF50630">
    <property type="entry name" value="Acid proteases"/>
    <property type="match status" value="1"/>
</dbReference>
<dbReference type="PANTHER" id="PTHR15503:SF45">
    <property type="entry name" value="RNA-DIRECTED DNA POLYMERASE HOMOLOG"/>
    <property type="match status" value="1"/>
</dbReference>
<feature type="region of interest" description="Disordered" evidence="1">
    <location>
        <begin position="119"/>
        <end position="172"/>
    </location>
</feature>
<dbReference type="Pfam" id="PF08284">
    <property type="entry name" value="RVP_2"/>
    <property type="match status" value="1"/>
</dbReference>
<reference evidence="2" key="1">
    <citation type="journal article" date="2019" name="Sci. Rep.">
        <title>Draft genome of Tanacetum cinerariifolium, the natural source of mosquito coil.</title>
        <authorList>
            <person name="Yamashiro T."/>
            <person name="Shiraishi A."/>
            <person name="Satake H."/>
            <person name="Nakayama K."/>
        </authorList>
    </citation>
    <scope>NUCLEOTIDE SEQUENCE</scope>
</reference>
<dbReference type="AlphaFoldDB" id="A0A699K0H9"/>
<dbReference type="EMBL" id="BKCJ010467419">
    <property type="protein sequence ID" value="GFA67893.1"/>
    <property type="molecule type" value="Genomic_DNA"/>
</dbReference>
<name>A0A699K0H9_TANCI</name>
<feature type="compositionally biased region" description="Low complexity" evidence="1">
    <location>
        <begin position="133"/>
        <end position="144"/>
    </location>
</feature>
<keyword evidence="2" id="KW-0548">Nucleotidyltransferase</keyword>
<organism evidence="2">
    <name type="scientific">Tanacetum cinerariifolium</name>
    <name type="common">Dalmatian daisy</name>
    <name type="synonym">Chrysanthemum cinerariifolium</name>
    <dbReference type="NCBI Taxonomy" id="118510"/>
    <lineage>
        <taxon>Eukaryota</taxon>
        <taxon>Viridiplantae</taxon>
        <taxon>Streptophyta</taxon>
        <taxon>Embryophyta</taxon>
        <taxon>Tracheophyta</taxon>
        <taxon>Spermatophyta</taxon>
        <taxon>Magnoliopsida</taxon>
        <taxon>eudicotyledons</taxon>
        <taxon>Gunneridae</taxon>
        <taxon>Pentapetalae</taxon>
        <taxon>asterids</taxon>
        <taxon>campanulids</taxon>
        <taxon>Asterales</taxon>
        <taxon>Asteraceae</taxon>
        <taxon>Asteroideae</taxon>
        <taxon>Anthemideae</taxon>
        <taxon>Anthemidinae</taxon>
        <taxon>Tanacetum</taxon>
    </lineage>
</organism>
<proteinExistence type="predicted"/>
<sequence>TLGVRVDVVVEIDILDGMLMPDAIERLEQVKEVMQHVIEIPLQRVEDIKMGQRELEARSLLSARADRFRRRMSFIKSELRQIRRFCYYDRMRFRRLETFVARRLEALAAYEANRVAELTVESQSQNGDDDNGNVRGNGNKNNGENGDRNGRGNGNRNEEGNGNGNPNRNNRGVLPVARECTYHDFVKCQALNFKGTEGIIRLTRRFKKIETVFLISNYPERELMKLMTKVKKFIRGLPNNIQGNVIAAKPTRLQDVVRIANNLMDQKLKGYAVKNVENKRIFDNHQKDNRTFLLNNDYASMLFDSGAHKSFVSSTFSALLDITPSTLDVSYAVELADRRISKTIIVLRGCTLGLLGHPFNKDLMPLELGSFDVIIGIDWLANHHALIICDEKIVRIFYGDEVLIVQGERSGKENKLKLRIVHQNT</sequence>
<dbReference type="InterPro" id="IPR021109">
    <property type="entry name" value="Peptidase_aspartic_dom_sf"/>
</dbReference>
<gene>
    <name evidence="2" type="ORF">Tci_639865</name>
</gene>
<dbReference type="InterPro" id="IPR032567">
    <property type="entry name" value="RTL1-rel"/>
</dbReference>
<dbReference type="Gene3D" id="2.40.70.10">
    <property type="entry name" value="Acid Proteases"/>
    <property type="match status" value="1"/>
</dbReference>
<keyword evidence="2" id="KW-0695">RNA-directed DNA polymerase</keyword>
<feature type="non-terminal residue" evidence="2">
    <location>
        <position position="1"/>
    </location>
</feature>
<dbReference type="PANTHER" id="PTHR15503">
    <property type="entry name" value="LDOC1 RELATED"/>
    <property type="match status" value="1"/>
</dbReference>
<accession>A0A699K0H9</accession>
<evidence type="ECO:0000256" key="1">
    <source>
        <dbReference type="SAM" id="MobiDB-lite"/>
    </source>
</evidence>
<dbReference type="GO" id="GO:0003964">
    <property type="term" value="F:RNA-directed DNA polymerase activity"/>
    <property type="evidence" value="ECO:0007669"/>
    <property type="project" value="UniProtKB-KW"/>
</dbReference>
<comment type="caution">
    <text evidence="2">The sequence shown here is derived from an EMBL/GenBank/DDBJ whole genome shotgun (WGS) entry which is preliminary data.</text>
</comment>